<evidence type="ECO:0000313" key="19">
    <source>
        <dbReference type="EMBL" id="PWE15847.1"/>
    </source>
</evidence>
<feature type="binding site" evidence="17">
    <location>
        <position position="78"/>
    </location>
    <ligand>
        <name>[4Fe-4S] cluster</name>
        <dbReference type="ChEBI" id="CHEBI:49883"/>
        <note>4Fe-4S-S-AdoMet</note>
    </ligand>
</feature>
<dbReference type="SFLD" id="SFLDF00277">
    <property type="entry name" value="oxygen-independent_coproporphy"/>
    <property type="match status" value="1"/>
</dbReference>
<keyword evidence="10 15" id="KW-0408">Iron</keyword>
<dbReference type="GO" id="GO:0004109">
    <property type="term" value="F:coproporphyrinogen oxidase activity"/>
    <property type="evidence" value="ECO:0007669"/>
    <property type="project" value="InterPro"/>
</dbReference>
<comment type="subunit">
    <text evidence="4">Monomer.</text>
</comment>
<evidence type="ECO:0000313" key="20">
    <source>
        <dbReference type="Proteomes" id="UP000245216"/>
    </source>
</evidence>
<dbReference type="GeneID" id="29370780"/>
<dbReference type="PANTHER" id="PTHR13932">
    <property type="entry name" value="COPROPORPHYRINIGEN III OXIDASE"/>
    <property type="match status" value="1"/>
</dbReference>
<dbReference type="GO" id="GO:0005737">
    <property type="term" value="C:cytoplasm"/>
    <property type="evidence" value="ECO:0007669"/>
    <property type="project" value="UniProtKB-SubCell"/>
</dbReference>
<name>A0A2U2BPC1_ALCFA</name>
<comment type="cofactor">
    <cofactor evidence="15 17">
        <name>[4Fe-4S] cluster</name>
        <dbReference type="ChEBI" id="CHEBI:49883"/>
    </cofactor>
    <text evidence="15 17">Binds 1 [4Fe-4S] cluster. The cluster is coordinated with 3 cysteines and an exchangeable S-adenosyl-L-methionine.</text>
</comment>
<evidence type="ECO:0000256" key="5">
    <source>
        <dbReference type="ARBA" id="ARBA00022485"/>
    </source>
</evidence>
<dbReference type="GO" id="GO:0046872">
    <property type="term" value="F:metal ion binding"/>
    <property type="evidence" value="ECO:0007669"/>
    <property type="project" value="UniProtKB-KW"/>
</dbReference>
<feature type="binding site" evidence="16">
    <location>
        <position position="201"/>
    </location>
    <ligand>
        <name>S-adenosyl-L-methionine</name>
        <dbReference type="ChEBI" id="CHEBI:59789"/>
        <label>2</label>
    </ligand>
</feature>
<dbReference type="InterPro" id="IPR010723">
    <property type="entry name" value="HemN_C"/>
</dbReference>
<dbReference type="InterPro" id="IPR007197">
    <property type="entry name" value="rSAM"/>
</dbReference>
<evidence type="ECO:0000256" key="11">
    <source>
        <dbReference type="ARBA" id="ARBA00023014"/>
    </source>
</evidence>
<dbReference type="InterPro" id="IPR023404">
    <property type="entry name" value="rSAM_horseshoe"/>
</dbReference>
<dbReference type="GO" id="GO:0051989">
    <property type="term" value="F:coproporphyrinogen dehydrogenase activity"/>
    <property type="evidence" value="ECO:0007669"/>
    <property type="project" value="UniProtKB-EC"/>
</dbReference>
<keyword evidence="8 15" id="KW-0479">Metal-binding</keyword>
<dbReference type="Pfam" id="PF04055">
    <property type="entry name" value="Radical_SAM"/>
    <property type="match status" value="1"/>
</dbReference>
<evidence type="ECO:0000256" key="7">
    <source>
        <dbReference type="ARBA" id="ARBA00022691"/>
    </source>
</evidence>
<comment type="subcellular location">
    <subcellularLocation>
        <location evidence="1 15">Cytoplasm</location>
    </subcellularLocation>
</comment>
<dbReference type="SFLD" id="SFLDG01065">
    <property type="entry name" value="anaerobic_coproporphyrinogen-I"/>
    <property type="match status" value="1"/>
</dbReference>
<evidence type="ECO:0000256" key="4">
    <source>
        <dbReference type="ARBA" id="ARBA00011245"/>
    </source>
</evidence>
<evidence type="ECO:0000256" key="3">
    <source>
        <dbReference type="ARBA" id="ARBA00005493"/>
    </source>
</evidence>
<feature type="binding site" evidence="16">
    <location>
        <position position="226"/>
    </location>
    <ligand>
        <name>S-adenosyl-L-methionine</name>
        <dbReference type="ChEBI" id="CHEBI:59789"/>
        <label>2</label>
    </ligand>
</feature>
<evidence type="ECO:0000259" key="18">
    <source>
        <dbReference type="PROSITE" id="PS51918"/>
    </source>
</evidence>
<proteinExistence type="inferred from homology"/>
<keyword evidence="5 15" id="KW-0004">4Fe-4S</keyword>
<keyword evidence="11 15" id="KW-0411">Iron-sulfur</keyword>
<dbReference type="PIRSF" id="PIRSF000167">
    <property type="entry name" value="HemN"/>
    <property type="match status" value="1"/>
</dbReference>
<evidence type="ECO:0000256" key="16">
    <source>
        <dbReference type="PIRSR" id="PIRSR000167-1"/>
    </source>
</evidence>
<dbReference type="SFLD" id="SFLDG01082">
    <property type="entry name" value="B12-binding_domain_containing"/>
    <property type="match status" value="1"/>
</dbReference>
<dbReference type="CDD" id="cd01335">
    <property type="entry name" value="Radical_SAM"/>
    <property type="match status" value="1"/>
</dbReference>
<feature type="domain" description="Radical SAM core" evidence="18">
    <location>
        <begin position="63"/>
        <end position="297"/>
    </location>
</feature>
<dbReference type="PROSITE" id="PS51918">
    <property type="entry name" value="RADICAL_SAM"/>
    <property type="match status" value="1"/>
</dbReference>
<protein>
    <recommendedName>
        <fullName evidence="15">Coproporphyrinogen-III oxidase</fullName>
        <ecNumber evidence="15">1.3.98.3</ecNumber>
    </recommendedName>
</protein>
<dbReference type="FunFam" id="3.80.30.20:FF:000012">
    <property type="entry name" value="Coproporphyrinogen-III oxidase"/>
    <property type="match status" value="1"/>
</dbReference>
<dbReference type="EMBL" id="QEXO01000001">
    <property type="protein sequence ID" value="PWE15847.1"/>
    <property type="molecule type" value="Genomic_DNA"/>
</dbReference>
<dbReference type="FunFam" id="1.10.10.920:FF:000001">
    <property type="entry name" value="Coproporphyrinogen-III oxidase"/>
    <property type="match status" value="1"/>
</dbReference>
<dbReference type="InterPro" id="IPR004558">
    <property type="entry name" value="Coprogen_oxidase_HemN"/>
</dbReference>
<keyword evidence="7 15" id="KW-0949">S-adenosyl-L-methionine</keyword>
<feature type="binding site" evidence="16">
    <location>
        <position position="260"/>
    </location>
    <ligand>
        <name>S-adenosyl-L-methionine</name>
        <dbReference type="ChEBI" id="CHEBI:59789"/>
        <label>2</label>
    </ligand>
</feature>
<feature type="binding site" evidence="17">
    <location>
        <position position="82"/>
    </location>
    <ligand>
        <name>[4Fe-4S] cluster</name>
        <dbReference type="ChEBI" id="CHEBI:49883"/>
        <note>4Fe-4S-S-AdoMet</note>
    </ligand>
</feature>
<dbReference type="InterPro" id="IPR006638">
    <property type="entry name" value="Elp3/MiaA/NifB-like_rSAM"/>
</dbReference>
<evidence type="ECO:0000256" key="1">
    <source>
        <dbReference type="ARBA" id="ARBA00004496"/>
    </source>
</evidence>
<evidence type="ECO:0000256" key="2">
    <source>
        <dbReference type="ARBA" id="ARBA00004785"/>
    </source>
</evidence>
<comment type="caution">
    <text evidence="19">The sequence shown here is derived from an EMBL/GenBank/DDBJ whole genome shotgun (WGS) entry which is preliminary data.</text>
</comment>
<feature type="binding site" evidence="16">
    <location>
        <position position="189"/>
    </location>
    <ligand>
        <name>S-adenosyl-L-methionine</name>
        <dbReference type="ChEBI" id="CHEBI:59789"/>
        <label>2</label>
    </ligand>
</feature>
<keyword evidence="6 15" id="KW-0963">Cytoplasm</keyword>
<reference evidence="19 20" key="2">
    <citation type="submission" date="2018-05" db="EMBL/GenBank/DDBJ databases">
        <authorList>
            <person name="Lanie J.A."/>
            <person name="Ng W.-L."/>
            <person name="Kazmierczak K.M."/>
            <person name="Andrzejewski T.M."/>
            <person name="Davidsen T.M."/>
            <person name="Wayne K.J."/>
            <person name="Tettelin H."/>
            <person name="Glass J.I."/>
            <person name="Rusch D."/>
            <person name="Podicherti R."/>
            <person name="Tsui H.-C.T."/>
            <person name="Winkler M.E."/>
        </authorList>
    </citation>
    <scope>NUCLEOTIDE SEQUENCE [LARGE SCALE GENOMIC DNA]</scope>
    <source>
        <strain evidence="19 20">YBY</strain>
    </source>
</reference>
<dbReference type="AlphaFoldDB" id="A0A2U2BPC1"/>
<evidence type="ECO:0000256" key="17">
    <source>
        <dbReference type="PIRSR" id="PIRSR000167-2"/>
    </source>
</evidence>
<dbReference type="RefSeq" id="WP_045930025.1">
    <property type="nucleotide sequence ID" value="NZ_CAXOJJ010000006.1"/>
</dbReference>
<accession>A0A2U2BPC1</accession>
<dbReference type="STRING" id="511.UZ73_01385"/>
<comment type="catalytic activity">
    <reaction evidence="14 15">
        <text>coproporphyrinogen III + 2 S-adenosyl-L-methionine = protoporphyrinogen IX + 2 5'-deoxyadenosine + 2 L-methionine + 2 CO2</text>
        <dbReference type="Rhea" id="RHEA:15425"/>
        <dbReference type="ChEBI" id="CHEBI:16526"/>
        <dbReference type="ChEBI" id="CHEBI:17319"/>
        <dbReference type="ChEBI" id="CHEBI:57307"/>
        <dbReference type="ChEBI" id="CHEBI:57309"/>
        <dbReference type="ChEBI" id="CHEBI:57844"/>
        <dbReference type="ChEBI" id="CHEBI:59789"/>
        <dbReference type="EC" id="1.3.98.3"/>
    </reaction>
</comment>
<comment type="function">
    <text evidence="13">Involved in the heme biosynthesis. Catalyzes the anaerobic oxidative decarboxylation of propionate groups of rings A and B of coproporphyrinogen III to yield the vinyl groups in protoporphyrinogen IX.</text>
</comment>
<dbReference type="KEGG" id="afa:UZ73_01385"/>
<feature type="binding site" evidence="17">
    <location>
        <position position="85"/>
    </location>
    <ligand>
        <name>[4Fe-4S] cluster</name>
        <dbReference type="ChEBI" id="CHEBI:49883"/>
        <note>4Fe-4S-S-AdoMet</note>
    </ligand>
</feature>
<evidence type="ECO:0000256" key="12">
    <source>
        <dbReference type="ARBA" id="ARBA00023244"/>
    </source>
</evidence>
<feature type="binding site" evidence="16">
    <location>
        <position position="129"/>
    </location>
    <ligand>
        <name>S-adenosyl-L-methionine</name>
        <dbReference type="ChEBI" id="CHEBI:59789"/>
        <label>1</label>
    </ligand>
</feature>
<dbReference type="NCBIfam" id="TIGR00538">
    <property type="entry name" value="hemN"/>
    <property type="match status" value="1"/>
</dbReference>
<dbReference type="Proteomes" id="UP000245216">
    <property type="component" value="Unassembled WGS sequence"/>
</dbReference>
<evidence type="ECO:0000256" key="9">
    <source>
        <dbReference type="ARBA" id="ARBA00023002"/>
    </source>
</evidence>
<keyword evidence="12 15" id="KW-0627">Porphyrin biosynthesis</keyword>
<organism evidence="19 20">
    <name type="scientific">Alcaligenes faecalis</name>
    <dbReference type="NCBI Taxonomy" id="511"/>
    <lineage>
        <taxon>Bacteria</taxon>
        <taxon>Pseudomonadati</taxon>
        <taxon>Pseudomonadota</taxon>
        <taxon>Betaproteobacteria</taxon>
        <taxon>Burkholderiales</taxon>
        <taxon>Alcaligenaceae</taxon>
        <taxon>Alcaligenes</taxon>
    </lineage>
</organism>
<feature type="binding site" evidence="16">
    <location>
        <position position="346"/>
    </location>
    <ligand>
        <name>S-adenosyl-L-methionine</name>
        <dbReference type="ChEBI" id="CHEBI:59789"/>
        <label>1</label>
    </ligand>
</feature>
<evidence type="ECO:0000256" key="13">
    <source>
        <dbReference type="ARBA" id="ARBA00024295"/>
    </source>
</evidence>
<evidence type="ECO:0000256" key="6">
    <source>
        <dbReference type="ARBA" id="ARBA00022490"/>
    </source>
</evidence>
<comment type="pathway">
    <text evidence="2 15">Porphyrin-containing compound metabolism; protoporphyrin-IX biosynthesis; protoporphyrinogen-IX from coproporphyrinogen-III (AdoMet route): step 1/1.</text>
</comment>
<dbReference type="PANTHER" id="PTHR13932:SF6">
    <property type="entry name" value="OXYGEN-INDEPENDENT COPROPORPHYRINOGEN III OXIDASE"/>
    <property type="match status" value="1"/>
</dbReference>
<dbReference type="UniPathway" id="UPA00251">
    <property type="reaction ID" value="UER00323"/>
</dbReference>
<dbReference type="Gene3D" id="3.80.30.20">
    <property type="entry name" value="tm_1862 like domain"/>
    <property type="match status" value="1"/>
</dbReference>
<evidence type="ECO:0000256" key="8">
    <source>
        <dbReference type="ARBA" id="ARBA00022723"/>
    </source>
</evidence>
<feature type="binding site" evidence="16">
    <location>
        <begin position="84"/>
        <end position="86"/>
    </location>
    <ligand>
        <name>S-adenosyl-L-methionine</name>
        <dbReference type="ChEBI" id="CHEBI:59789"/>
        <label>2</label>
    </ligand>
</feature>
<dbReference type="GO" id="GO:0006782">
    <property type="term" value="P:protoporphyrinogen IX biosynthetic process"/>
    <property type="evidence" value="ECO:0007669"/>
    <property type="project" value="UniProtKB-UniPathway"/>
</dbReference>
<evidence type="ECO:0000256" key="14">
    <source>
        <dbReference type="ARBA" id="ARBA00048321"/>
    </source>
</evidence>
<evidence type="ECO:0000256" key="10">
    <source>
        <dbReference type="ARBA" id="ARBA00023004"/>
    </source>
</evidence>
<dbReference type="SUPFAM" id="SSF102114">
    <property type="entry name" value="Radical SAM enzymes"/>
    <property type="match status" value="1"/>
</dbReference>
<comment type="similarity">
    <text evidence="3 15">Belongs to the anaerobic coproporphyrinogen-III oxidase family.</text>
</comment>
<evidence type="ECO:0000256" key="15">
    <source>
        <dbReference type="PIRNR" id="PIRNR000167"/>
    </source>
</evidence>
<dbReference type="InterPro" id="IPR034505">
    <property type="entry name" value="Coproporphyrinogen-III_oxidase"/>
</dbReference>
<reference evidence="19 20" key="1">
    <citation type="submission" date="2018-05" db="EMBL/GenBank/DDBJ databases">
        <title>Genome Sequence of an Efficient Indole-Degrading Bacterium, Alcaligenes sp.YBY.</title>
        <authorList>
            <person name="Yang B."/>
        </authorList>
    </citation>
    <scope>NUCLEOTIDE SEQUENCE [LARGE SCALE GENOMIC DNA]</scope>
    <source>
        <strain evidence="19 20">YBY</strain>
    </source>
</reference>
<keyword evidence="9 15" id="KW-0560">Oxidoreductase</keyword>
<sequence>MPQTLEASDASAPTAPDIEISEALIRRFDRSGPRYTSYPTADRFFQDFPAQPYIHELSRRALSSSNPPLSVYLHIPFCQSLCYFCACNKIITQDRSKSEQYLDYLLREIDMVTQYMGEDRRTEQLHLGGGSPTFLDNEQLTRLMAKLKEQFAFTDDAELGIEIDPRTLAEGTLQNLAALGFNRTSFGVQDFDPNVQKAINRIQPFEMVKRAIEESRAAGFQSINTDLIYGLPLQTLESFAITIDSLVQLRPDRIALYNYAHLPTRFKAQRLINEEELPDADQRLQLFLMSSQRLLDAGYVYIGLDHFALPTDELNLARLDGSLHRNFQGYTTRAACDLVSFGVSSIGQVGTMHVQNARSLRNYYADIDRGRLPIERGIVMQQDDRLRAEVIMHLMCSMPVPILRLEARYGIDFASYFSAELQELNSYADAGLLTVDAQSIQVLPKGRLFVRAYSMVFDKYLSQESGARYSRLI</sequence>
<feature type="binding site" evidence="16">
    <location>
        <position position="72"/>
    </location>
    <ligand>
        <name>S-adenosyl-L-methionine</name>
        <dbReference type="ChEBI" id="CHEBI:59789"/>
        <label>1</label>
    </ligand>
</feature>
<feature type="binding site" evidence="16">
    <location>
        <position position="162"/>
    </location>
    <ligand>
        <name>S-adenosyl-L-methionine</name>
        <dbReference type="ChEBI" id="CHEBI:59789"/>
        <label>1</label>
    </ligand>
</feature>
<dbReference type="SFLD" id="SFLDS00029">
    <property type="entry name" value="Radical_SAM"/>
    <property type="match status" value="1"/>
</dbReference>
<gene>
    <name evidence="19" type="primary">hemN</name>
    <name evidence="19" type="ORF">DF183_03715</name>
</gene>
<dbReference type="SMART" id="SM00729">
    <property type="entry name" value="Elp3"/>
    <property type="match status" value="1"/>
</dbReference>
<dbReference type="Pfam" id="PF06969">
    <property type="entry name" value="HemN_C"/>
    <property type="match status" value="1"/>
</dbReference>
<dbReference type="GO" id="GO:0051539">
    <property type="term" value="F:4 iron, 4 sulfur cluster binding"/>
    <property type="evidence" value="ECO:0007669"/>
    <property type="project" value="UniProtKB-KW"/>
</dbReference>
<dbReference type="InterPro" id="IPR058240">
    <property type="entry name" value="rSAM_sf"/>
</dbReference>
<dbReference type="Gene3D" id="1.10.10.920">
    <property type="match status" value="1"/>
</dbReference>
<dbReference type="EC" id="1.3.98.3" evidence="15"/>